<comment type="similarity">
    <text evidence="6">Belongs to the DarT ADP-ribosyltransferase family.</text>
</comment>
<keyword evidence="3" id="KW-0808">Transferase</keyword>
<name>A0A9D2AZZ1_9GAMM</name>
<reference evidence="8" key="1">
    <citation type="journal article" date="2021" name="PeerJ">
        <title>Extensive microbial diversity within the chicken gut microbiome revealed by metagenomics and culture.</title>
        <authorList>
            <person name="Gilroy R."/>
            <person name="Ravi A."/>
            <person name="Getino M."/>
            <person name="Pursley I."/>
            <person name="Horton D.L."/>
            <person name="Alikhan N.F."/>
            <person name="Baker D."/>
            <person name="Gharbi K."/>
            <person name="Hall N."/>
            <person name="Watson M."/>
            <person name="Adriaenssens E.M."/>
            <person name="Foster-Nyarko E."/>
            <person name="Jarju S."/>
            <person name="Secka A."/>
            <person name="Antonio M."/>
            <person name="Oren A."/>
            <person name="Chaudhuri R.R."/>
            <person name="La Ragione R."/>
            <person name="Hildebrand F."/>
            <person name="Pallen M.J."/>
        </authorList>
    </citation>
    <scope>NUCLEOTIDE SEQUENCE</scope>
    <source>
        <strain evidence="8">USASDec5-558</strain>
    </source>
</reference>
<dbReference type="GO" id="GO:0003677">
    <property type="term" value="F:DNA binding"/>
    <property type="evidence" value="ECO:0007669"/>
    <property type="project" value="UniProtKB-UniRule"/>
</dbReference>
<evidence type="ECO:0000256" key="5">
    <source>
        <dbReference type="ARBA" id="ARBA00023125"/>
    </source>
</evidence>
<keyword evidence="4" id="KW-0548">Nucleotidyltransferase</keyword>
<evidence type="ECO:0000259" key="7">
    <source>
        <dbReference type="PROSITE" id="PS52018"/>
    </source>
</evidence>
<reference evidence="8" key="2">
    <citation type="submission" date="2021-04" db="EMBL/GenBank/DDBJ databases">
        <authorList>
            <person name="Gilroy R."/>
        </authorList>
    </citation>
    <scope>NUCLEOTIDE SEQUENCE</scope>
    <source>
        <strain evidence="8">USASDec5-558</strain>
    </source>
</reference>
<dbReference type="InterPro" id="IPR029494">
    <property type="entry name" value="DarT"/>
</dbReference>
<keyword evidence="2" id="KW-0328">Glycosyltransferase</keyword>
<comment type="caution">
    <text evidence="8">The sequence shown here is derived from an EMBL/GenBank/DDBJ whole genome shotgun (WGS) entry which is preliminary data.</text>
</comment>
<keyword evidence="5 6" id="KW-0238">DNA-binding</keyword>
<dbReference type="AlphaFoldDB" id="A0A9D2AZZ1"/>
<dbReference type="GO" id="GO:0016779">
    <property type="term" value="F:nucleotidyltransferase activity"/>
    <property type="evidence" value="ECO:0007669"/>
    <property type="project" value="UniProtKB-KW"/>
</dbReference>
<dbReference type="GO" id="GO:0016757">
    <property type="term" value="F:glycosyltransferase activity"/>
    <property type="evidence" value="ECO:0007669"/>
    <property type="project" value="UniProtKB-KW"/>
</dbReference>
<sequence>MEYTSDSYIQRTAPLLLVIRPHTERLQALLNAKLITEADLKTNWKEELDNLPLKGIPWLYHFSPKCNLTSILTHGLMSRAYASASGITISQYGGNQISHDQSDSFGYTDFIHLCFCQDHPMMFRVAQETKQNLVLFAIDPIVIAFKGTQLTDQNAASNAHQTISSLGSMPSEVIEATKQRYVSRSSGIFGYHQAEVMVKQYIPPFLIADYMEVKYFATPVSISSVPSAVGDASAAGATSTETKQPEDADKS</sequence>
<evidence type="ECO:0000256" key="2">
    <source>
        <dbReference type="ARBA" id="ARBA00022676"/>
    </source>
</evidence>
<evidence type="ECO:0000313" key="8">
    <source>
        <dbReference type="EMBL" id="HIX56123.1"/>
    </source>
</evidence>
<evidence type="ECO:0000256" key="1">
    <source>
        <dbReference type="ARBA" id="ARBA00022649"/>
    </source>
</evidence>
<feature type="domain" description="DarT" evidence="7">
    <location>
        <begin position="57"/>
        <end position="251"/>
    </location>
</feature>
<evidence type="ECO:0000256" key="6">
    <source>
        <dbReference type="PROSITE-ProRule" id="PRU01362"/>
    </source>
</evidence>
<evidence type="ECO:0000256" key="4">
    <source>
        <dbReference type="ARBA" id="ARBA00022695"/>
    </source>
</evidence>
<proteinExistence type="inferred from homology"/>
<dbReference type="Pfam" id="PF14487">
    <property type="entry name" value="DarT"/>
    <property type="match status" value="1"/>
</dbReference>
<keyword evidence="1 6" id="KW-1277">Toxin-antitoxin system</keyword>
<protein>
    <submittedName>
        <fullName evidence="8">DUF4433 domain-containing protein</fullName>
    </submittedName>
</protein>
<accession>A0A9D2AZZ1</accession>
<evidence type="ECO:0000256" key="3">
    <source>
        <dbReference type="ARBA" id="ARBA00022679"/>
    </source>
</evidence>
<comment type="caution">
    <text evidence="6">Lacks conserved residue(s) required for the propagation of feature annotation.</text>
</comment>
<dbReference type="PROSITE" id="PS52018">
    <property type="entry name" value="DART"/>
    <property type="match status" value="1"/>
</dbReference>
<dbReference type="Proteomes" id="UP000886829">
    <property type="component" value="Unassembled WGS sequence"/>
</dbReference>
<dbReference type="EMBL" id="DXEV01000031">
    <property type="protein sequence ID" value="HIX56123.1"/>
    <property type="molecule type" value="Genomic_DNA"/>
</dbReference>
<gene>
    <name evidence="8" type="ORF">H9850_01470</name>
</gene>
<organism evidence="8 9">
    <name type="scientific">Candidatus Anaerobiospirillum pullistercoris</name>
    <dbReference type="NCBI Taxonomy" id="2838452"/>
    <lineage>
        <taxon>Bacteria</taxon>
        <taxon>Pseudomonadati</taxon>
        <taxon>Pseudomonadota</taxon>
        <taxon>Gammaproteobacteria</taxon>
        <taxon>Aeromonadales</taxon>
        <taxon>Succinivibrionaceae</taxon>
        <taxon>Anaerobiospirillum</taxon>
    </lineage>
</organism>
<evidence type="ECO:0000313" key="9">
    <source>
        <dbReference type="Proteomes" id="UP000886829"/>
    </source>
</evidence>